<dbReference type="Proteomes" id="UP001184150">
    <property type="component" value="Unassembled WGS sequence"/>
</dbReference>
<evidence type="ECO:0000313" key="3">
    <source>
        <dbReference type="Proteomes" id="UP001184150"/>
    </source>
</evidence>
<comment type="caution">
    <text evidence="2">The sequence shown here is derived from an EMBL/GenBank/DDBJ whole genome shotgun (WGS) entry which is preliminary data.</text>
</comment>
<feature type="domain" description="Glycosyltransferase 2-like" evidence="1">
    <location>
        <begin position="5"/>
        <end position="113"/>
    </location>
</feature>
<dbReference type="InterPro" id="IPR001173">
    <property type="entry name" value="Glyco_trans_2-like"/>
</dbReference>
<dbReference type="Pfam" id="PF00535">
    <property type="entry name" value="Glycos_transf_2"/>
    <property type="match status" value="1"/>
</dbReference>
<gene>
    <name evidence="2" type="ORF">J2792_003315</name>
</gene>
<dbReference type="InterPro" id="IPR029044">
    <property type="entry name" value="Nucleotide-diphossugar_trans"/>
</dbReference>
<dbReference type="EMBL" id="JAVDRD010000009">
    <property type="protein sequence ID" value="MDR6512432.1"/>
    <property type="molecule type" value="Genomic_DNA"/>
</dbReference>
<accession>A0ABU1MQY9</accession>
<sequence length="296" mass="32860">MSFSAVIPTSASRGRRARLLEIIKAICEFELLDEVIVVWQSFEEPGPEFIHPKVRIFLCKVRALSLARNLGASQAKGDWIWFLDDDTMPAAPDYLARAQRVLTENNLDFVNSNVCGEGANQVSRRIEADVVFDERTISGNFWEPGLILRRTVFLANKFDVHLGVGCLHGASEGADLGLRLLRSGHKGMRLRDLELDHPAIEKPADHRNKMFSYALGNGAVSIRHRGWTGYARTAGRAAAKMVLLAVQLRFSEATDYFVRTCGLLVGPLLQPALPVNMEAQLLDSPVLLQEYHPVAA</sequence>
<proteinExistence type="predicted"/>
<name>A0ABU1MQY9_9SPHN</name>
<dbReference type="Gene3D" id="3.90.550.10">
    <property type="entry name" value="Spore Coat Polysaccharide Biosynthesis Protein SpsA, Chain A"/>
    <property type="match status" value="1"/>
</dbReference>
<reference evidence="2 3" key="1">
    <citation type="submission" date="2023-07" db="EMBL/GenBank/DDBJ databases">
        <title>Sorghum-associated microbial communities from plants grown in Nebraska, USA.</title>
        <authorList>
            <person name="Schachtman D."/>
        </authorList>
    </citation>
    <scope>NUCLEOTIDE SEQUENCE [LARGE SCALE GENOMIC DNA]</scope>
    <source>
        <strain evidence="2 3">DS1027</strain>
    </source>
</reference>
<keyword evidence="3" id="KW-1185">Reference proteome</keyword>
<protein>
    <submittedName>
        <fullName evidence="2">Glycosyltransferase involved in cell wall biosynthesis</fullName>
    </submittedName>
</protein>
<organism evidence="2 3">
    <name type="scientific">Novosphingobium capsulatum</name>
    <dbReference type="NCBI Taxonomy" id="13688"/>
    <lineage>
        <taxon>Bacteria</taxon>
        <taxon>Pseudomonadati</taxon>
        <taxon>Pseudomonadota</taxon>
        <taxon>Alphaproteobacteria</taxon>
        <taxon>Sphingomonadales</taxon>
        <taxon>Sphingomonadaceae</taxon>
        <taxon>Novosphingobium</taxon>
    </lineage>
</organism>
<dbReference type="RefSeq" id="WP_107716846.1">
    <property type="nucleotide sequence ID" value="NZ_JAVDRD010000009.1"/>
</dbReference>
<dbReference type="SUPFAM" id="SSF53448">
    <property type="entry name" value="Nucleotide-diphospho-sugar transferases"/>
    <property type="match status" value="1"/>
</dbReference>
<dbReference type="CDD" id="cd00761">
    <property type="entry name" value="Glyco_tranf_GTA_type"/>
    <property type="match status" value="1"/>
</dbReference>
<evidence type="ECO:0000259" key="1">
    <source>
        <dbReference type="Pfam" id="PF00535"/>
    </source>
</evidence>
<evidence type="ECO:0000313" key="2">
    <source>
        <dbReference type="EMBL" id="MDR6512432.1"/>
    </source>
</evidence>